<name>A0ABY3W711_9MICC</name>
<evidence type="ECO:0000313" key="3">
    <source>
        <dbReference type="EMBL" id="UNK46095.1"/>
    </source>
</evidence>
<dbReference type="SUPFAM" id="SSF75304">
    <property type="entry name" value="Amidase signature (AS) enzymes"/>
    <property type="match status" value="1"/>
</dbReference>
<dbReference type="EMBL" id="CP093326">
    <property type="protein sequence ID" value="UNK46095.1"/>
    <property type="molecule type" value="Genomic_DNA"/>
</dbReference>
<proteinExistence type="predicted"/>
<feature type="region of interest" description="Disordered" evidence="1">
    <location>
        <begin position="130"/>
        <end position="150"/>
    </location>
</feature>
<dbReference type="RefSeq" id="WP_241914193.1">
    <property type="nucleotide sequence ID" value="NZ_CP093326.1"/>
</dbReference>
<protein>
    <submittedName>
        <fullName evidence="3">Amidase</fullName>
    </submittedName>
</protein>
<sequence>MQYVAPKSLEKSVTSLARGESTAMETVCSALDRIAMAEADLHAWVTVDAAGALAAAEQLDRLPIAERGPLHGVPVGVKDIIDVAGLPTRCGSVLRNGTPAAADAAVVALLRRLGAVVLGKTVTTEFAYFSPGPTANPHDPSRTPGGSSSGSAAAVAAGMVPLALGTQTAASVSRPAAYCGVTGFVTARGTYPEGGITGLSPSLDSLGFLTASVADMDFLLRVLNNCDPAVPACPATAPAPVRVLSWTPAGSFAIEPAMLEALRTAEQSLASLGHPVLPLDFDVRGARLVDAHSAIMAYDAVRLRSAEAASPDGISPQLAALFEAGRATGDDEYTAAHAAVAEELAWLQEEQAGGSVLMAPAAQGPAPQGLSATGSPLMSRPWQALGLPVLVVPGLVEPASGMPLGIQFACLPGDEELLFAAAAGLERQLRAAAPSGSAAPVTG</sequence>
<dbReference type="InterPro" id="IPR036928">
    <property type="entry name" value="AS_sf"/>
</dbReference>
<reference evidence="3 4" key="1">
    <citation type="submission" date="2022-03" db="EMBL/GenBank/DDBJ databases">
        <title>Isotopic signatures of nitrous oxide derived from detoxification processes.</title>
        <authorList>
            <person name="Behrendt U."/>
            <person name="Buchen C."/>
            <person name="Well R."/>
            <person name="Ulrich A."/>
            <person name="Rohe L."/>
            <person name="Kolb S."/>
            <person name="Schloter M."/>
            <person name="Horn M.A."/>
            <person name="Augustin J."/>
        </authorList>
    </citation>
    <scope>NUCLEOTIDE SEQUENCE [LARGE SCALE GENOMIC DNA]</scope>
    <source>
        <strain evidence="3 4">S4-C24</strain>
    </source>
</reference>
<dbReference type="InterPro" id="IPR000120">
    <property type="entry name" value="Amidase"/>
</dbReference>
<dbReference type="Gene3D" id="3.90.1300.10">
    <property type="entry name" value="Amidase signature (AS) domain"/>
    <property type="match status" value="1"/>
</dbReference>
<dbReference type="InterPro" id="IPR023631">
    <property type="entry name" value="Amidase_dom"/>
</dbReference>
<keyword evidence="4" id="KW-1185">Reference proteome</keyword>
<dbReference type="Proteomes" id="UP000829069">
    <property type="component" value="Chromosome"/>
</dbReference>
<evidence type="ECO:0000256" key="1">
    <source>
        <dbReference type="SAM" id="MobiDB-lite"/>
    </source>
</evidence>
<evidence type="ECO:0000259" key="2">
    <source>
        <dbReference type="Pfam" id="PF01425"/>
    </source>
</evidence>
<accession>A0ABY3W711</accession>
<organism evidence="3 4">
    <name type="scientific">Arthrobacter sulfonylureivorans</name>
    <dbReference type="NCBI Taxonomy" id="2486855"/>
    <lineage>
        <taxon>Bacteria</taxon>
        <taxon>Bacillati</taxon>
        <taxon>Actinomycetota</taxon>
        <taxon>Actinomycetes</taxon>
        <taxon>Micrococcales</taxon>
        <taxon>Micrococcaceae</taxon>
        <taxon>Arthrobacter</taxon>
    </lineage>
</organism>
<evidence type="ECO:0000313" key="4">
    <source>
        <dbReference type="Proteomes" id="UP000829069"/>
    </source>
</evidence>
<dbReference type="PANTHER" id="PTHR11895:SF176">
    <property type="entry name" value="AMIDASE AMID-RELATED"/>
    <property type="match status" value="1"/>
</dbReference>
<feature type="domain" description="Amidase" evidence="2">
    <location>
        <begin position="26"/>
        <end position="418"/>
    </location>
</feature>
<gene>
    <name evidence="3" type="ORF">MNQ99_01570</name>
</gene>
<dbReference type="PANTHER" id="PTHR11895">
    <property type="entry name" value="TRANSAMIDASE"/>
    <property type="match status" value="1"/>
</dbReference>
<dbReference type="Pfam" id="PF01425">
    <property type="entry name" value="Amidase"/>
    <property type="match status" value="1"/>
</dbReference>